<evidence type="ECO:0000313" key="2">
    <source>
        <dbReference type="Proteomes" id="UP000277498"/>
    </source>
</evidence>
<evidence type="ECO:0000313" key="1">
    <source>
        <dbReference type="EMBL" id="VDC33620.1"/>
    </source>
</evidence>
<reference evidence="1 2" key="1">
    <citation type="submission" date="2018-11" db="EMBL/GenBank/DDBJ databases">
        <authorList>
            <person name="Criscuolo A."/>
        </authorList>
    </citation>
    <scope>NUCLEOTIDE SEQUENCE [LARGE SCALE GENOMIC DNA]</scope>
    <source>
        <strain evidence="1">ACIP111625</strain>
    </source>
</reference>
<gene>
    <name evidence="1" type="ORF">XINFAN_03930</name>
</gene>
<proteinExistence type="predicted"/>
<protein>
    <submittedName>
        <fullName evidence="1">Uncharacterized protein</fullName>
    </submittedName>
</protein>
<organism evidence="1 2">
    <name type="scientific">Pseudogemmobacter humi</name>
    <dbReference type="NCBI Taxonomy" id="2483812"/>
    <lineage>
        <taxon>Bacteria</taxon>
        <taxon>Pseudomonadati</taxon>
        <taxon>Pseudomonadota</taxon>
        <taxon>Alphaproteobacteria</taxon>
        <taxon>Rhodobacterales</taxon>
        <taxon>Paracoccaceae</taxon>
        <taxon>Pseudogemmobacter</taxon>
    </lineage>
</organism>
<dbReference type="Proteomes" id="UP000277498">
    <property type="component" value="Unassembled WGS sequence"/>
</dbReference>
<name>A0A3P5XRW3_9RHOB</name>
<dbReference type="AlphaFoldDB" id="A0A3P5XRW3"/>
<accession>A0A3P5XRW3</accession>
<dbReference type="EMBL" id="UXAW01000120">
    <property type="protein sequence ID" value="VDC33620.1"/>
    <property type="molecule type" value="Genomic_DNA"/>
</dbReference>
<keyword evidence="2" id="KW-1185">Reference proteome</keyword>
<sequence>MPGARHFSTPTISSTAAAMLAISMNERPRSQMSAPIPPCLVASGGYMNQPASGATLKKIEPQTKMPPIR</sequence>